<evidence type="ECO:0000313" key="1">
    <source>
        <dbReference type="EMBL" id="QPS02225.1"/>
    </source>
</evidence>
<proteinExistence type="predicted"/>
<evidence type="ECO:0000313" key="2">
    <source>
        <dbReference type="Proteomes" id="UP000594771"/>
    </source>
</evidence>
<dbReference type="AlphaFoldDB" id="A0A120I9V2"/>
<dbReference type="KEGG" id="aun:AWM73_06065"/>
<name>A0A120I9V2_9LACT</name>
<dbReference type="InterPro" id="IPR038728">
    <property type="entry name" value="YkvI-like"/>
</dbReference>
<dbReference type="Proteomes" id="UP000594771">
    <property type="component" value="Chromosome"/>
</dbReference>
<protein>
    <recommendedName>
        <fullName evidence="3">Branched-chain amino acid transport system carrier protein</fullName>
    </recommendedName>
</protein>
<dbReference type="RefSeq" id="WP_060778538.1">
    <property type="nucleotide sequence ID" value="NZ_CAJHLF010000005.1"/>
</dbReference>
<accession>A0A120I9V2</accession>
<gene>
    <name evidence="1" type="ORF">I6G68_03975</name>
</gene>
<organism evidence="1 2">
    <name type="scientific">Aerococcus urinae</name>
    <dbReference type="NCBI Taxonomy" id="1376"/>
    <lineage>
        <taxon>Bacteria</taxon>
        <taxon>Bacillati</taxon>
        <taxon>Bacillota</taxon>
        <taxon>Bacilli</taxon>
        <taxon>Lactobacillales</taxon>
        <taxon>Aerococcaceae</taxon>
        <taxon>Aerococcus</taxon>
    </lineage>
</organism>
<sequence length="366" mass="39908">MKSGRFMRLITIALAYVGVIVGAGFASGQEAFQYYVAFGREGIYALILSCFFFAMGGYLLLVYGFRYSAEDHRIVFDKISSPIIAKLIDPAINLSLFLIGFVMIAGAGTNLKLIFSLPTWVGSILLTVLLILTAFLDTTKVTQLIGAITPFVLILIIGASIYTLIASPIPFSESLDLAQKAETSLPNWWVSAINYTSLGIMTCVSMAIVIGGNQESSFEAGLGGILGGLVTTLLQAAAYITIVGNIQRLDTNEMPMLMVLDDIHPLLGAVMGVVVFGMIFNTAIGMFYPLAKRFSYNQPQRVPKLMIPMVLVGLGLSAFGFTRLVSYVYPFIGYLGVFVFLLLLVQFIRHRDDILHGKVDLDQSKD</sequence>
<dbReference type="PANTHER" id="PTHR37814">
    <property type="entry name" value="CONSERVED MEMBRANE PROTEIN"/>
    <property type="match status" value="1"/>
</dbReference>
<dbReference type="OrthoDB" id="4424890at2"/>
<dbReference type="EMBL" id="CP065662">
    <property type="protein sequence ID" value="QPS02225.1"/>
    <property type="molecule type" value="Genomic_DNA"/>
</dbReference>
<dbReference type="GeneID" id="35767198"/>
<reference evidence="1 2" key="1">
    <citation type="submission" date="2020-12" db="EMBL/GenBank/DDBJ databases">
        <title>FDA dAtabase for Regulatory Grade micrObial Sequences (FDA-ARGOS): Supporting development and validation of Infectious Disease Dx tests.</title>
        <authorList>
            <person name="Sproer C."/>
            <person name="Gronow S."/>
            <person name="Severitt S."/>
            <person name="Schroder I."/>
            <person name="Tallon L."/>
            <person name="Sadzewicz L."/>
            <person name="Zhao X."/>
            <person name="Boylan J."/>
            <person name="Ott S."/>
            <person name="Bowen H."/>
            <person name="Vavikolanu K."/>
            <person name="Mehta A."/>
            <person name="Aluvathingal J."/>
            <person name="Nadendla S."/>
            <person name="Lowell S."/>
            <person name="Myers T."/>
            <person name="Yan Y."/>
            <person name="Sichtig H."/>
        </authorList>
    </citation>
    <scope>NUCLEOTIDE SEQUENCE [LARGE SCALE GENOMIC DNA]</scope>
    <source>
        <strain evidence="1 2">FDAARGOS_911</strain>
    </source>
</reference>
<dbReference type="PANTHER" id="PTHR37814:SF1">
    <property type="entry name" value="MEMBRANE PROTEIN"/>
    <property type="match status" value="1"/>
</dbReference>
<evidence type="ECO:0008006" key="3">
    <source>
        <dbReference type="Google" id="ProtNLM"/>
    </source>
</evidence>